<evidence type="ECO:0000313" key="2">
    <source>
        <dbReference type="EMBL" id="SVB11348.1"/>
    </source>
</evidence>
<dbReference type="AlphaFoldDB" id="A0A382BC52"/>
<dbReference type="InterPro" id="IPR036890">
    <property type="entry name" value="HATPase_C_sf"/>
</dbReference>
<accession>A0A382BC52</accession>
<evidence type="ECO:0000259" key="1">
    <source>
        <dbReference type="Pfam" id="PF10090"/>
    </source>
</evidence>
<feature type="domain" description="Histidine phosphotransferase ChpT C-terminal" evidence="1">
    <location>
        <begin position="80"/>
        <end position="190"/>
    </location>
</feature>
<dbReference type="EMBL" id="UINC01029132">
    <property type="protein sequence ID" value="SVB11348.1"/>
    <property type="molecule type" value="Genomic_DNA"/>
</dbReference>
<proteinExistence type="predicted"/>
<gene>
    <name evidence="2" type="ORF">METZ01_LOCUS164202</name>
</gene>
<dbReference type="Gene3D" id="3.30.565.10">
    <property type="entry name" value="Histidine kinase-like ATPase, C-terminal domain"/>
    <property type="match status" value="1"/>
</dbReference>
<dbReference type="Gene3D" id="1.10.287.130">
    <property type="match status" value="1"/>
</dbReference>
<organism evidence="2">
    <name type="scientific">marine metagenome</name>
    <dbReference type="NCBI Taxonomy" id="408172"/>
    <lineage>
        <taxon>unclassified sequences</taxon>
        <taxon>metagenomes</taxon>
        <taxon>ecological metagenomes</taxon>
    </lineage>
</organism>
<protein>
    <recommendedName>
        <fullName evidence="1">Histidine phosphotransferase ChpT C-terminal domain-containing protein</fullName>
    </recommendedName>
</protein>
<sequence length="212" mass="23395">MSNKIQLRVAELMCSRLCHDLISPISAINNSIELMNENDEGIIDSSIELLGTSAKQALDRLSFYRVAFGLAGGGAIISWNEIRNILEIFAAERKTTIVWTREPQPPDENISHILAKLVVNVVYLAMECLPRGGVISVDNLEQKAPEPIVVRLEGPKCNLRDDVQSGLIPDLPIEQLSVRNIVAYLATSFAICLEKSLKVRDENSNSIVITIS</sequence>
<dbReference type="InterPro" id="IPR018762">
    <property type="entry name" value="ChpT_C"/>
</dbReference>
<dbReference type="Pfam" id="PF10090">
    <property type="entry name" value="HPTransfase"/>
    <property type="match status" value="1"/>
</dbReference>
<reference evidence="2" key="1">
    <citation type="submission" date="2018-05" db="EMBL/GenBank/DDBJ databases">
        <authorList>
            <person name="Lanie J.A."/>
            <person name="Ng W.-L."/>
            <person name="Kazmierczak K.M."/>
            <person name="Andrzejewski T.M."/>
            <person name="Davidsen T.M."/>
            <person name="Wayne K.J."/>
            <person name="Tettelin H."/>
            <person name="Glass J.I."/>
            <person name="Rusch D."/>
            <person name="Podicherti R."/>
            <person name="Tsui H.-C.T."/>
            <person name="Winkler M.E."/>
        </authorList>
    </citation>
    <scope>NUCLEOTIDE SEQUENCE</scope>
</reference>
<name>A0A382BC52_9ZZZZ</name>